<protein>
    <recommendedName>
        <fullName evidence="4">BESS domain-containing protein</fullName>
    </recommendedName>
</protein>
<evidence type="ECO:0000313" key="3">
    <source>
        <dbReference type="Proteomes" id="UP001160148"/>
    </source>
</evidence>
<dbReference type="AlphaFoldDB" id="A0AAV0W9Q9"/>
<evidence type="ECO:0000256" key="1">
    <source>
        <dbReference type="SAM" id="MobiDB-lite"/>
    </source>
</evidence>
<evidence type="ECO:0008006" key="4">
    <source>
        <dbReference type="Google" id="ProtNLM"/>
    </source>
</evidence>
<dbReference type="EMBL" id="CARXXK010000002">
    <property type="protein sequence ID" value="CAI6352594.1"/>
    <property type="molecule type" value="Genomic_DNA"/>
</dbReference>
<feature type="compositionally biased region" description="Polar residues" evidence="1">
    <location>
        <begin position="32"/>
        <end position="45"/>
    </location>
</feature>
<sequence>MDSTTVQESAEDGPIEQNEGSHQTDEREKNLFNESPTNQPSISGTQKKRKSDPLRELDAKMLKFIDHQIQTPGNEENRHLSFFKGLLPSMISLNEDQTLEFQAGVISLLQNIKKKTSQYAYNNQHNLQTPTPMQHNYPWPNYEYYSQLPQQRQPHFQNITVHQPTASPESVISSPVSVMSTNYSQLPQQRLPHFQNITVHQPTASPESVISAPVSVMSTTSQESDEYDFADII</sequence>
<organism evidence="2 3">
    <name type="scientific">Macrosiphum euphorbiae</name>
    <name type="common">potato aphid</name>
    <dbReference type="NCBI Taxonomy" id="13131"/>
    <lineage>
        <taxon>Eukaryota</taxon>
        <taxon>Metazoa</taxon>
        <taxon>Ecdysozoa</taxon>
        <taxon>Arthropoda</taxon>
        <taxon>Hexapoda</taxon>
        <taxon>Insecta</taxon>
        <taxon>Pterygota</taxon>
        <taxon>Neoptera</taxon>
        <taxon>Paraneoptera</taxon>
        <taxon>Hemiptera</taxon>
        <taxon>Sternorrhyncha</taxon>
        <taxon>Aphidomorpha</taxon>
        <taxon>Aphidoidea</taxon>
        <taxon>Aphididae</taxon>
        <taxon>Macrosiphini</taxon>
        <taxon>Macrosiphum</taxon>
    </lineage>
</organism>
<comment type="caution">
    <text evidence="2">The sequence shown here is derived from an EMBL/GenBank/DDBJ whole genome shotgun (WGS) entry which is preliminary data.</text>
</comment>
<proteinExistence type="predicted"/>
<feature type="region of interest" description="Disordered" evidence="1">
    <location>
        <begin position="1"/>
        <end position="53"/>
    </location>
</feature>
<dbReference type="Proteomes" id="UP001160148">
    <property type="component" value="Unassembled WGS sequence"/>
</dbReference>
<feature type="compositionally biased region" description="Basic and acidic residues" evidence="1">
    <location>
        <begin position="22"/>
        <end position="31"/>
    </location>
</feature>
<evidence type="ECO:0000313" key="2">
    <source>
        <dbReference type="EMBL" id="CAI6352594.1"/>
    </source>
</evidence>
<accession>A0AAV0W9Q9</accession>
<name>A0AAV0W9Q9_9HEMI</name>
<keyword evidence="3" id="KW-1185">Reference proteome</keyword>
<reference evidence="2 3" key="1">
    <citation type="submission" date="2023-01" db="EMBL/GenBank/DDBJ databases">
        <authorList>
            <person name="Whitehead M."/>
        </authorList>
    </citation>
    <scope>NUCLEOTIDE SEQUENCE [LARGE SCALE GENOMIC DNA]</scope>
</reference>
<gene>
    <name evidence="2" type="ORF">MEUPH1_LOCUS8813</name>
</gene>